<feature type="region of interest" description="Disordered" evidence="5">
    <location>
        <begin position="27"/>
        <end position="67"/>
    </location>
</feature>
<protein>
    <submittedName>
        <fullName evidence="7">Solute carrier family 39 (Zinc transporter), member 1/2/3</fullName>
    </submittedName>
</protein>
<keyword evidence="3 6" id="KW-1133">Transmembrane helix</keyword>
<evidence type="ECO:0000313" key="9">
    <source>
        <dbReference type="Proteomes" id="UP000015354"/>
    </source>
</evidence>
<dbReference type="EMBL" id="ATMH01004947">
    <property type="protein sequence ID" value="EPY28655.1"/>
    <property type="molecule type" value="Genomic_DNA"/>
</dbReference>
<dbReference type="OrthoDB" id="265977at2759"/>
<proteinExistence type="predicted"/>
<accession>S9VYD0</accession>
<dbReference type="PANTHER" id="PTHR11040:SF44">
    <property type="entry name" value="PROTEIN ZNTC-RELATED"/>
    <property type="match status" value="1"/>
</dbReference>
<dbReference type="Pfam" id="PF02535">
    <property type="entry name" value="Zip"/>
    <property type="match status" value="1"/>
</dbReference>
<feature type="transmembrane region" description="Helical" evidence="6">
    <location>
        <begin position="350"/>
        <end position="375"/>
    </location>
</feature>
<dbReference type="GO" id="GO:0005886">
    <property type="term" value="C:plasma membrane"/>
    <property type="evidence" value="ECO:0007669"/>
    <property type="project" value="TreeGrafter"/>
</dbReference>
<feature type="transmembrane region" description="Helical" evidence="6">
    <location>
        <begin position="113"/>
        <end position="135"/>
    </location>
</feature>
<evidence type="ECO:0000256" key="4">
    <source>
        <dbReference type="ARBA" id="ARBA00023136"/>
    </source>
</evidence>
<feature type="transmembrane region" description="Helical" evidence="6">
    <location>
        <begin position="284"/>
        <end position="303"/>
    </location>
</feature>
<feature type="transmembrane region" description="Helical" evidence="6">
    <location>
        <begin position="155"/>
        <end position="173"/>
    </location>
</feature>
<gene>
    <name evidence="8" type="ORF">STCU_01623</name>
    <name evidence="7" type="ORF">STCU_04947</name>
</gene>
<evidence type="ECO:0000313" key="8">
    <source>
        <dbReference type="EMBL" id="EPY34361.1"/>
    </source>
</evidence>
<feature type="transmembrane region" description="Helical" evidence="6">
    <location>
        <begin position="255"/>
        <end position="278"/>
    </location>
</feature>
<feature type="transmembrane region" description="Helical" evidence="6">
    <location>
        <begin position="396"/>
        <end position="414"/>
    </location>
</feature>
<evidence type="ECO:0000256" key="6">
    <source>
        <dbReference type="SAM" id="Phobius"/>
    </source>
</evidence>
<feature type="compositionally biased region" description="Basic and acidic residues" evidence="5">
    <location>
        <begin position="29"/>
        <end position="61"/>
    </location>
</feature>
<comment type="caution">
    <text evidence="7">The sequence shown here is derived from an EMBL/GenBank/DDBJ whole genome shotgun (WGS) entry which is preliminary data.</text>
</comment>
<evidence type="ECO:0000256" key="5">
    <source>
        <dbReference type="SAM" id="MobiDB-lite"/>
    </source>
</evidence>
<evidence type="ECO:0000256" key="1">
    <source>
        <dbReference type="ARBA" id="ARBA00004141"/>
    </source>
</evidence>
<dbReference type="InterPro" id="IPR003689">
    <property type="entry name" value="ZIP"/>
</dbReference>
<evidence type="ECO:0000313" key="7">
    <source>
        <dbReference type="EMBL" id="EPY28655.1"/>
    </source>
</evidence>
<organism evidence="7 9">
    <name type="scientific">Strigomonas culicis</name>
    <dbReference type="NCBI Taxonomy" id="28005"/>
    <lineage>
        <taxon>Eukaryota</taxon>
        <taxon>Discoba</taxon>
        <taxon>Euglenozoa</taxon>
        <taxon>Kinetoplastea</taxon>
        <taxon>Metakinetoplastina</taxon>
        <taxon>Trypanosomatida</taxon>
        <taxon>Trypanosomatidae</taxon>
        <taxon>Strigomonadinae</taxon>
        <taxon>Strigomonas</taxon>
    </lineage>
</organism>
<comment type="subcellular location">
    <subcellularLocation>
        <location evidence="1">Membrane</location>
        <topology evidence="1">Multi-pass membrane protein</topology>
    </subcellularLocation>
</comment>
<keyword evidence="4 6" id="KW-0472">Membrane</keyword>
<evidence type="ECO:0000256" key="2">
    <source>
        <dbReference type="ARBA" id="ARBA00022692"/>
    </source>
</evidence>
<reference evidence="7 9" key="1">
    <citation type="journal article" date="2013" name="PLoS ONE">
        <title>Predicting the Proteins of Angomonas deanei, Strigomonas culicis and Their Respective Endosymbionts Reveals New Aspects of the Trypanosomatidae Family.</title>
        <authorList>
            <person name="Motta M.C."/>
            <person name="Martins A.C."/>
            <person name="de Souza S.S."/>
            <person name="Catta-Preta C.M."/>
            <person name="Silva R."/>
            <person name="Klein C.C."/>
            <person name="de Almeida L.G."/>
            <person name="de Lima Cunha O."/>
            <person name="Ciapina L.P."/>
            <person name="Brocchi M."/>
            <person name="Colabardini A.C."/>
            <person name="de Araujo Lima B."/>
            <person name="Machado C.R."/>
            <person name="de Almeida Soares C.M."/>
            <person name="Probst C.M."/>
            <person name="de Menezes C.B."/>
            <person name="Thompson C.E."/>
            <person name="Bartholomeu D.C."/>
            <person name="Gradia D.F."/>
            <person name="Pavoni D.P."/>
            <person name="Grisard E.C."/>
            <person name="Fantinatti-Garboggini F."/>
            <person name="Marchini F.K."/>
            <person name="Rodrigues-Luiz G.F."/>
            <person name="Wagner G."/>
            <person name="Goldman G.H."/>
            <person name="Fietto J.L."/>
            <person name="Elias M.C."/>
            <person name="Goldman M.H."/>
            <person name="Sagot M.F."/>
            <person name="Pereira M."/>
            <person name="Stoco P.H."/>
            <person name="de Mendonca-Neto R.P."/>
            <person name="Teixeira S.M."/>
            <person name="Maciel T.E."/>
            <person name="de Oliveira Mendes T.A."/>
            <person name="Urmenyi T.P."/>
            <person name="de Souza W."/>
            <person name="Schenkman S."/>
            <person name="de Vasconcelos A.T."/>
        </authorList>
    </citation>
    <scope>NUCLEOTIDE SEQUENCE [LARGE SCALE GENOMIC DNA]</scope>
</reference>
<dbReference type="PANTHER" id="PTHR11040">
    <property type="entry name" value="ZINC/IRON TRANSPORTER"/>
    <property type="match status" value="1"/>
</dbReference>
<keyword evidence="9" id="KW-1185">Reference proteome</keyword>
<name>S9VYD0_9TRYP</name>
<dbReference type="EMBL" id="ATMH01001623">
    <property type="protein sequence ID" value="EPY34361.1"/>
    <property type="molecule type" value="Genomic_DNA"/>
</dbReference>
<evidence type="ECO:0000256" key="3">
    <source>
        <dbReference type="ARBA" id="ARBA00022989"/>
    </source>
</evidence>
<sequence>MMTDNATVDFCVRLLQSYPAGLSYATADSHGHSHTGTDGDAHSHSHGESDGHGHSHGDSQSHGHSHGRCAPLEETYTVGIHIVALFVVLVASALGALLPLIGKHVRAMRVPEYAYAVGKSCATGVLLAVATIHMINHAVVTFGAECAPASFVGLFEGWAFLFAMIAAIVMHFIDTQIMRVTQRWACKQEALRARGEAGGAGPAAAEQRAKEPVTECELVDEPSDEGALPDKGCGDGHGHSHAIELPDYMAPAQRIVAALSLEFGVTLHSVFVGLTLGITADDDMTVLLIALVFHQFFEGIAMGSRLADAPFRLSLELVLALVFALSAPVGIAAGAGAIVASRSALTGSTYVMVSAICDSVCGGILLYLAFVLLVVDFAVDLKRFAGHDMPYRMLKEYGLFAALWVGAGVMALIGKWL</sequence>
<dbReference type="AlphaFoldDB" id="S9VYD0"/>
<dbReference type="Proteomes" id="UP000015354">
    <property type="component" value="Unassembled WGS sequence"/>
</dbReference>
<feature type="transmembrane region" description="Helical" evidence="6">
    <location>
        <begin position="315"/>
        <end position="338"/>
    </location>
</feature>
<keyword evidence="2 6" id="KW-0812">Transmembrane</keyword>
<reference evidence="7" key="2">
    <citation type="submission" date="2013-03" db="EMBL/GenBank/DDBJ databases">
        <authorList>
            <person name="Motta M.C.M."/>
            <person name="Martins A.C.A."/>
            <person name="Preta C.M.C.C."/>
            <person name="Silva R."/>
            <person name="de Souza S.S."/>
            <person name="Klein C.C."/>
            <person name="de Almeida L.G.P."/>
            <person name="Cunha O.L."/>
            <person name="Colabardini A.C."/>
            <person name="Lima B.A."/>
            <person name="Machado C.R."/>
            <person name="Soares C.M.A."/>
            <person name="de Menezes C.B.A."/>
            <person name="Bartolomeu D.C."/>
            <person name="Grisard E.C."/>
            <person name="Fantinatti-Garboggini F."/>
            <person name="Rodrigues-Luiz G.F."/>
            <person name="Wagner G."/>
            <person name="Goldman G.H."/>
            <person name="Fietto J.L.R."/>
            <person name="Ciapina L.P."/>
            <person name="Brocchi M."/>
            <person name="Elias M.C."/>
            <person name="Goldman M.H.S."/>
            <person name="Sagot M.-F."/>
            <person name="Pereira M."/>
            <person name="Stoco P.H."/>
            <person name="Teixeira S.M.R."/>
            <person name="de Mendonca-Neto R.P."/>
            <person name="Maciel T.E.F."/>
            <person name="Mendes T.A.O."/>
            <person name="Urmenyi T.P."/>
            <person name="Teixeira M.M.G."/>
            <person name="de Camargo E.F.P."/>
            <person name="de Sousa W."/>
            <person name="Schenkman S."/>
            <person name="de Vasconcelos A.T.R."/>
        </authorList>
    </citation>
    <scope>NUCLEOTIDE SEQUENCE</scope>
</reference>
<feature type="transmembrane region" description="Helical" evidence="6">
    <location>
        <begin position="80"/>
        <end position="101"/>
    </location>
</feature>
<dbReference type="GO" id="GO:0005385">
    <property type="term" value="F:zinc ion transmembrane transporter activity"/>
    <property type="evidence" value="ECO:0007669"/>
    <property type="project" value="TreeGrafter"/>
</dbReference>